<name>A0A166W661_9AGAM</name>
<dbReference type="EMBL" id="KV417482">
    <property type="protein sequence ID" value="KZP33427.1"/>
    <property type="molecule type" value="Genomic_DNA"/>
</dbReference>
<dbReference type="GO" id="GO:0045493">
    <property type="term" value="P:xylan catabolic process"/>
    <property type="evidence" value="ECO:0007669"/>
    <property type="project" value="UniProtKB-KW"/>
</dbReference>
<dbReference type="GO" id="GO:0030600">
    <property type="term" value="F:feruloyl esterase activity"/>
    <property type="evidence" value="ECO:0007669"/>
    <property type="project" value="UniProtKB-EC"/>
</dbReference>
<evidence type="ECO:0000313" key="12">
    <source>
        <dbReference type="EMBL" id="KZP33427.1"/>
    </source>
</evidence>
<evidence type="ECO:0000256" key="11">
    <source>
        <dbReference type="SAM" id="Phobius"/>
    </source>
</evidence>
<evidence type="ECO:0000256" key="1">
    <source>
        <dbReference type="ARBA" id="ARBA00004613"/>
    </source>
</evidence>
<keyword evidence="11" id="KW-0812">Transmembrane</keyword>
<dbReference type="STRING" id="436010.A0A166W661"/>
<keyword evidence="8" id="KW-0624">Polysaccharide degradation</keyword>
<evidence type="ECO:0000256" key="4">
    <source>
        <dbReference type="ARBA" id="ARBA00022651"/>
    </source>
</evidence>
<reference evidence="12 13" key="1">
    <citation type="journal article" date="2016" name="Mol. Biol. Evol.">
        <title>Comparative Genomics of Early-Diverging Mushroom-Forming Fungi Provides Insights into the Origins of Lignocellulose Decay Capabilities.</title>
        <authorList>
            <person name="Nagy L.G."/>
            <person name="Riley R."/>
            <person name="Tritt A."/>
            <person name="Adam C."/>
            <person name="Daum C."/>
            <person name="Floudas D."/>
            <person name="Sun H."/>
            <person name="Yadav J.S."/>
            <person name="Pangilinan J."/>
            <person name="Larsson K.H."/>
            <person name="Matsuura K."/>
            <person name="Barry K."/>
            <person name="Labutti K."/>
            <person name="Kuo R."/>
            <person name="Ohm R.A."/>
            <person name="Bhattacharya S.S."/>
            <person name="Shirouzu T."/>
            <person name="Yoshinaga Y."/>
            <person name="Martin F.M."/>
            <person name="Grigoriev I.V."/>
            <person name="Hibbett D.S."/>
        </authorList>
    </citation>
    <scope>NUCLEOTIDE SEQUENCE [LARGE SCALE GENOMIC DNA]</scope>
    <source>
        <strain evidence="12 13">CBS 109695</strain>
    </source>
</reference>
<dbReference type="OrthoDB" id="424610at2759"/>
<accession>A0A166W661</accession>
<evidence type="ECO:0000256" key="5">
    <source>
        <dbReference type="ARBA" id="ARBA00022729"/>
    </source>
</evidence>
<feature type="compositionally biased region" description="Low complexity" evidence="10">
    <location>
        <begin position="59"/>
        <end position="71"/>
    </location>
</feature>
<keyword evidence="3" id="KW-0964">Secreted</keyword>
<gene>
    <name evidence="12" type="ORF">FIBSPDRAFT_881628</name>
</gene>
<comment type="subcellular location">
    <subcellularLocation>
        <location evidence="1">Secreted</location>
    </subcellularLocation>
</comment>
<keyword evidence="6" id="KW-0378">Hydrolase</keyword>
<feature type="transmembrane region" description="Helical" evidence="11">
    <location>
        <begin position="25"/>
        <end position="49"/>
    </location>
</feature>
<evidence type="ECO:0000256" key="6">
    <source>
        <dbReference type="ARBA" id="ARBA00022801"/>
    </source>
</evidence>
<dbReference type="InterPro" id="IPR043595">
    <property type="entry name" value="FaeB/C/D"/>
</dbReference>
<evidence type="ECO:0000256" key="9">
    <source>
        <dbReference type="ARBA" id="ARBA00034075"/>
    </source>
</evidence>
<dbReference type="AlphaFoldDB" id="A0A166W661"/>
<dbReference type="SUPFAM" id="SSF53474">
    <property type="entry name" value="alpha/beta-Hydrolases"/>
    <property type="match status" value="1"/>
</dbReference>
<keyword evidence="7" id="KW-0119">Carbohydrate metabolism</keyword>
<dbReference type="PANTHER" id="PTHR38050:SF2">
    <property type="entry name" value="FERULOYL ESTERASE C-RELATED"/>
    <property type="match status" value="1"/>
</dbReference>
<dbReference type="Gene3D" id="3.40.50.1820">
    <property type="entry name" value="alpha/beta hydrolase"/>
    <property type="match status" value="1"/>
</dbReference>
<sequence>MEKPLPNIRDASRFGAAGSTKRRNILIASAVAAVVIIAAIIGGVAGGLASHKSTKAAATIPSPTAPSGTGPTAPPRGGAGCNATSQWVFDDTGHMNVTMGNRTYYVHAPANYDNSRAHSVVLSFHGYSMNETNQELITGLSAAGIALNNVGIIAVYPAGAWGPGKPTDGPQRAWQGAPYADPGVDDITFTQDMLQDLEKNMCVDSNRLYASGKSNGGGFVNLLACTESTAGTFAAFAPVSAALYPATDSFSGCNPNQAVPLVNLHGADDTIEPMAGQAEEYGNTGYATPTIEAWRQAWANRDGCSNSSMADEVIQKNVYASTMLETWNCSTSDPRATVHAYTIAGLGHSWPSTTGADGGVTAFNATTAVIIPFFEQFST</sequence>
<proteinExistence type="predicted"/>
<dbReference type="Proteomes" id="UP000076532">
    <property type="component" value="Unassembled WGS sequence"/>
</dbReference>
<dbReference type="InterPro" id="IPR029058">
    <property type="entry name" value="AB_hydrolase_fold"/>
</dbReference>
<feature type="region of interest" description="Disordered" evidence="10">
    <location>
        <begin position="59"/>
        <end position="81"/>
    </location>
</feature>
<keyword evidence="11" id="KW-0472">Membrane</keyword>
<evidence type="ECO:0000256" key="3">
    <source>
        <dbReference type="ARBA" id="ARBA00022525"/>
    </source>
</evidence>
<dbReference type="GO" id="GO:0005576">
    <property type="term" value="C:extracellular region"/>
    <property type="evidence" value="ECO:0007669"/>
    <property type="project" value="UniProtKB-SubCell"/>
</dbReference>
<evidence type="ECO:0000256" key="8">
    <source>
        <dbReference type="ARBA" id="ARBA00023326"/>
    </source>
</evidence>
<comment type="catalytic activity">
    <reaction evidence="9">
        <text>feruloyl-polysaccharide + H2O = ferulate + polysaccharide.</text>
        <dbReference type="EC" id="3.1.1.73"/>
    </reaction>
</comment>
<evidence type="ECO:0000256" key="10">
    <source>
        <dbReference type="SAM" id="MobiDB-lite"/>
    </source>
</evidence>
<keyword evidence="4" id="KW-0858">Xylan degradation</keyword>
<keyword evidence="11" id="KW-1133">Transmembrane helix</keyword>
<protein>
    <recommendedName>
        <fullName evidence="2">feruloyl esterase</fullName>
        <ecNumber evidence="2">3.1.1.73</ecNumber>
    </recommendedName>
</protein>
<evidence type="ECO:0000256" key="2">
    <source>
        <dbReference type="ARBA" id="ARBA00013091"/>
    </source>
</evidence>
<evidence type="ECO:0000256" key="7">
    <source>
        <dbReference type="ARBA" id="ARBA00023277"/>
    </source>
</evidence>
<dbReference type="EC" id="3.1.1.73" evidence="2"/>
<evidence type="ECO:0000313" key="13">
    <source>
        <dbReference type="Proteomes" id="UP000076532"/>
    </source>
</evidence>
<organism evidence="12 13">
    <name type="scientific">Athelia psychrophila</name>
    <dbReference type="NCBI Taxonomy" id="1759441"/>
    <lineage>
        <taxon>Eukaryota</taxon>
        <taxon>Fungi</taxon>
        <taxon>Dikarya</taxon>
        <taxon>Basidiomycota</taxon>
        <taxon>Agaricomycotina</taxon>
        <taxon>Agaricomycetes</taxon>
        <taxon>Agaricomycetidae</taxon>
        <taxon>Atheliales</taxon>
        <taxon>Atheliaceae</taxon>
        <taxon>Athelia</taxon>
    </lineage>
</organism>
<keyword evidence="5" id="KW-0732">Signal</keyword>
<dbReference type="PANTHER" id="PTHR38050">
    <property type="match status" value="1"/>
</dbReference>
<keyword evidence="13" id="KW-1185">Reference proteome</keyword>